<organism evidence="2 3">
    <name type="scientific">Planococcus halocryophilus</name>
    <dbReference type="NCBI Taxonomy" id="1215089"/>
    <lineage>
        <taxon>Bacteria</taxon>
        <taxon>Bacillati</taxon>
        <taxon>Bacillota</taxon>
        <taxon>Bacilli</taxon>
        <taxon>Bacillales</taxon>
        <taxon>Caryophanaceae</taxon>
        <taxon>Planococcus</taxon>
    </lineage>
</organism>
<keyword evidence="1" id="KW-1133">Transmembrane helix</keyword>
<keyword evidence="1" id="KW-0812">Transmembrane</keyword>
<proteinExistence type="predicted"/>
<accession>A0A1C7DU47</accession>
<name>A0A1C7DU47_9BACL</name>
<protein>
    <recommendedName>
        <fullName evidence="4">Homing endonuclease LAGLIDADG domain-containing protein</fullName>
    </recommendedName>
</protein>
<dbReference type="STRING" id="1215089.BBI08_13495"/>
<reference evidence="3" key="1">
    <citation type="submission" date="2016-07" db="EMBL/GenBank/DDBJ databases">
        <authorList>
            <person name="See-Too W.S."/>
        </authorList>
    </citation>
    <scope>NUCLEOTIDE SEQUENCE [LARGE SCALE GENOMIC DNA]</scope>
    <source>
        <strain evidence="3">DSM 24743</strain>
    </source>
</reference>
<dbReference type="KEGG" id="phc:BBI08_13495"/>
<sequence length="73" mass="8688">MDLFSLNSNEQNVLIASILGDGEITKRYPGSRRKNNSYREHFSIQQLEYRICSLLLFTLINLILYFFPHRYLC</sequence>
<evidence type="ECO:0000313" key="2">
    <source>
        <dbReference type="EMBL" id="ANU14801.1"/>
    </source>
</evidence>
<dbReference type="AlphaFoldDB" id="A0A1C7DU47"/>
<dbReference type="Proteomes" id="UP000092687">
    <property type="component" value="Chromosome"/>
</dbReference>
<evidence type="ECO:0000256" key="1">
    <source>
        <dbReference type="SAM" id="Phobius"/>
    </source>
</evidence>
<reference evidence="3" key="2">
    <citation type="submission" date="2016-10" db="EMBL/GenBank/DDBJ databases">
        <authorList>
            <person name="See-Too W.S."/>
        </authorList>
    </citation>
    <scope>NUCLEOTIDE SEQUENCE [LARGE SCALE GENOMIC DNA]</scope>
    <source>
        <strain evidence="3">DSM 24743</strain>
    </source>
</reference>
<dbReference type="EMBL" id="CP016537">
    <property type="protein sequence ID" value="ANU14801.1"/>
    <property type="molecule type" value="Genomic_DNA"/>
</dbReference>
<keyword evidence="1" id="KW-0472">Membrane</keyword>
<evidence type="ECO:0008006" key="4">
    <source>
        <dbReference type="Google" id="ProtNLM"/>
    </source>
</evidence>
<evidence type="ECO:0000313" key="3">
    <source>
        <dbReference type="Proteomes" id="UP000092687"/>
    </source>
</evidence>
<gene>
    <name evidence="2" type="ORF">BBI08_13495</name>
</gene>
<keyword evidence="3" id="KW-1185">Reference proteome</keyword>
<feature type="transmembrane region" description="Helical" evidence="1">
    <location>
        <begin position="47"/>
        <end position="67"/>
    </location>
</feature>